<dbReference type="PANTHER" id="PTHR30603">
    <property type="entry name" value="RNA POLYMERASE SIGMA FACTOR RPO"/>
    <property type="match status" value="1"/>
</dbReference>
<accession>A0A2M6YBK9</accession>
<evidence type="ECO:0000313" key="3">
    <source>
        <dbReference type="EMBL" id="PIU24072.1"/>
    </source>
</evidence>
<dbReference type="Gene3D" id="1.10.10.1250">
    <property type="entry name" value="RNA polymerase, subunit delta, N-terminal domain"/>
    <property type="match status" value="1"/>
</dbReference>
<gene>
    <name evidence="3" type="ORF">COT12_02995</name>
</gene>
<dbReference type="InterPro" id="IPR000943">
    <property type="entry name" value="RNA_pol_sigma70"/>
</dbReference>
<dbReference type="InterPro" id="IPR038087">
    <property type="entry name" value="RNAP_delta_N_dom_sf"/>
</dbReference>
<dbReference type="InterPro" id="IPR050239">
    <property type="entry name" value="Sigma-70_RNA_pol_init_factors"/>
</dbReference>
<evidence type="ECO:0000313" key="4">
    <source>
        <dbReference type="Proteomes" id="UP000229896"/>
    </source>
</evidence>
<feature type="domain" description="HTH HARE-type" evidence="2">
    <location>
        <begin position="228"/>
        <end position="292"/>
    </location>
</feature>
<dbReference type="GO" id="GO:0006352">
    <property type="term" value="P:DNA-templated transcription initiation"/>
    <property type="evidence" value="ECO:0007669"/>
    <property type="project" value="InterPro"/>
</dbReference>
<dbReference type="Proteomes" id="UP000229896">
    <property type="component" value="Unassembled WGS sequence"/>
</dbReference>
<dbReference type="Pfam" id="PF05066">
    <property type="entry name" value="HARE-HTH"/>
    <property type="match status" value="1"/>
</dbReference>
<name>A0A2M6YBK9_9BACT</name>
<evidence type="ECO:0000256" key="1">
    <source>
        <dbReference type="ARBA" id="ARBA00023163"/>
    </source>
</evidence>
<dbReference type="SUPFAM" id="SSF88659">
    <property type="entry name" value="Sigma3 and sigma4 domains of RNA polymerase sigma factors"/>
    <property type="match status" value="1"/>
</dbReference>
<keyword evidence="1" id="KW-0804">Transcription</keyword>
<dbReference type="InterPro" id="IPR013324">
    <property type="entry name" value="RNA_pol_sigma_r3/r4-like"/>
</dbReference>
<dbReference type="GO" id="GO:0003700">
    <property type="term" value="F:DNA-binding transcription factor activity"/>
    <property type="evidence" value="ECO:0007669"/>
    <property type="project" value="InterPro"/>
</dbReference>
<evidence type="ECO:0000259" key="2">
    <source>
        <dbReference type="PROSITE" id="PS51913"/>
    </source>
</evidence>
<dbReference type="EMBL" id="PEXI01000094">
    <property type="protein sequence ID" value="PIU24072.1"/>
    <property type="molecule type" value="Genomic_DNA"/>
</dbReference>
<dbReference type="Gene3D" id="1.10.10.10">
    <property type="entry name" value="Winged helix-like DNA-binding domain superfamily/Winged helix DNA-binding domain"/>
    <property type="match status" value="1"/>
</dbReference>
<protein>
    <recommendedName>
        <fullName evidence="2">HTH HARE-type domain-containing protein</fullName>
    </recommendedName>
</protein>
<dbReference type="AlphaFoldDB" id="A0A2M6YBK9"/>
<proteinExistence type="predicted"/>
<organism evidence="3 4">
    <name type="scientific">Candidatus Berkelbacteria bacterium CG08_land_8_20_14_0_20_39_8</name>
    <dbReference type="NCBI Taxonomy" id="1974511"/>
    <lineage>
        <taxon>Bacteria</taxon>
        <taxon>Candidatus Berkelbacteria</taxon>
    </lineage>
</organism>
<dbReference type="InterPro" id="IPR007630">
    <property type="entry name" value="RNA_pol_sigma70_r4"/>
</dbReference>
<dbReference type="Pfam" id="PF04545">
    <property type="entry name" value="Sigma70_r4"/>
    <property type="match status" value="1"/>
</dbReference>
<dbReference type="PRINTS" id="PR00046">
    <property type="entry name" value="SIGMA70FCT"/>
</dbReference>
<dbReference type="InterPro" id="IPR036388">
    <property type="entry name" value="WH-like_DNA-bd_sf"/>
</dbReference>
<reference evidence="4" key="1">
    <citation type="submission" date="2017-09" db="EMBL/GenBank/DDBJ databases">
        <title>Depth-based differentiation of microbial function through sediment-hosted aquifers and enrichment of novel symbionts in the deep terrestrial subsurface.</title>
        <authorList>
            <person name="Probst A.J."/>
            <person name="Ladd B."/>
            <person name="Jarett J.K."/>
            <person name="Geller-Mcgrath D.E."/>
            <person name="Sieber C.M.K."/>
            <person name="Emerson J.B."/>
            <person name="Anantharaman K."/>
            <person name="Thomas B.C."/>
            <person name="Malmstrom R."/>
            <person name="Stieglmeier M."/>
            <person name="Klingl A."/>
            <person name="Woyke T."/>
            <person name="Ryan C.M."/>
            <person name="Banfield J.F."/>
        </authorList>
    </citation>
    <scope>NUCLEOTIDE SEQUENCE [LARGE SCALE GENOMIC DNA]</scope>
</reference>
<dbReference type="InterPro" id="IPR007759">
    <property type="entry name" value="Asxl_HARE-HTH"/>
</dbReference>
<dbReference type="PANTHER" id="PTHR30603:SF47">
    <property type="entry name" value="RNA POLYMERASE SIGMA FACTOR SIGD, CHLOROPLASTIC"/>
    <property type="match status" value="1"/>
</dbReference>
<comment type="caution">
    <text evidence="3">The sequence shown here is derived from an EMBL/GenBank/DDBJ whole genome shotgun (WGS) entry which is preliminary data.</text>
</comment>
<dbReference type="PROSITE" id="PS51913">
    <property type="entry name" value="HTH_HARE"/>
    <property type="match status" value="1"/>
</dbReference>
<sequence length="356" mass="40545">MISLVVKMNKITKENSSRGKNLVEIISDLMLEFNEKEKIVISDRFGFGGKKETLSSIGKELHLSRERIRQIEKNALRKMSDAVKKKYGEKISKAEKVLENAGGIIVDENIPEDFLELADNHKFAKNYVRLFCTIAGPIEEINDSDKFKRGWRLKNISNEKILSSIGKIIDYFKSEQIPQPIEGLKNEISAIGKADEKFVLACVHISKKLIIAKNKMIGLSSWPTVNPRNVRDKIYYVLKTNGQPMHFTEITSTIASLKFDKKKVVRATVHNELIADSRFVLIGRGLYALREWGYKDGTVYEVIKNILSNTKKPITAPELIDLVGKSRKVKRNTIVINLQTKKEFKKVSGGYIYQKL</sequence>